<dbReference type="PANTHER" id="PTHR30203">
    <property type="entry name" value="OUTER MEMBRANE CATION EFFLUX PROTEIN"/>
    <property type="match status" value="1"/>
</dbReference>
<evidence type="ECO:0000256" key="2">
    <source>
        <dbReference type="RuleBase" id="RU362097"/>
    </source>
</evidence>
<dbReference type="AlphaFoldDB" id="A0A512M595"/>
<dbReference type="GO" id="GO:0015562">
    <property type="term" value="F:efflux transmembrane transporter activity"/>
    <property type="evidence" value="ECO:0007669"/>
    <property type="project" value="InterPro"/>
</dbReference>
<dbReference type="Gene3D" id="1.20.1600.10">
    <property type="entry name" value="Outer membrane efflux proteins (OEP)"/>
    <property type="match status" value="1"/>
</dbReference>
<reference evidence="3 4" key="1">
    <citation type="submission" date="2019-07" db="EMBL/GenBank/DDBJ databases">
        <title>Whole genome shotgun sequence of Brevifollis gellanilyticus NBRC 108608.</title>
        <authorList>
            <person name="Hosoyama A."/>
            <person name="Uohara A."/>
            <person name="Ohji S."/>
            <person name="Ichikawa N."/>
        </authorList>
    </citation>
    <scope>NUCLEOTIDE SEQUENCE [LARGE SCALE GENOMIC DNA]</scope>
    <source>
        <strain evidence="3 4">NBRC 108608</strain>
    </source>
</reference>
<dbReference type="PROSITE" id="PS51257">
    <property type="entry name" value="PROKAR_LIPOPROTEIN"/>
    <property type="match status" value="1"/>
</dbReference>
<evidence type="ECO:0000256" key="1">
    <source>
        <dbReference type="ARBA" id="ARBA00007613"/>
    </source>
</evidence>
<keyword evidence="2" id="KW-1134">Transmembrane beta strand</keyword>
<dbReference type="PANTHER" id="PTHR30203:SF33">
    <property type="entry name" value="BLR4455 PROTEIN"/>
    <property type="match status" value="1"/>
</dbReference>
<dbReference type="RefSeq" id="WP_146848987.1">
    <property type="nucleotide sequence ID" value="NZ_BKAG01000003.1"/>
</dbReference>
<dbReference type="SUPFAM" id="SSF56954">
    <property type="entry name" value="Outer membrane efflux proteins (OEP)"/>
    <property type="match status" value="1"/>
</dbReference>
<sequence length="463" mass="50787">MSRFLLIPLTLTLSACLSGPNYERPDLTQVAPASWRWQPAVPKDELPKGDWWLAFKDSELTRLEERALTNNQGLKAAIARVDQSRAAARGTAADFFPDVRAVSTTRRERTSGNLPTPVPVSIPSSQINTFRNVLDLSYEIDFWGKVRRTYESARAQSEASIADYHGVMLTLTSDVASSYFLLRAYDSEIAALRETNDLRTRSLGLIEQRFKAGTIPEVDLARARTELASGKAELVDVRRNRQETADNLAILCGEPASTFTIAERPISGSPPRVPAGIPADVLERRPDVAAAERLVVSKNAEIGVAKSYYFPSVKLTADGGFLTKETSSLFKADSKVWSIGPEISLPITGYALIGARVRQAKAAREEAIANYRQAVLAAVKDVETSLTQIRSRREQAAAQSEALAAANQSTGLIRSLYESGSLSYLELLDAERTLLQLQRQTAQINAQRFIASVRLIKSMGGGW</sequence>
<dbReference type="InterPro" id="IPR003423">
    <property type="entry name" value="OMP_efflux"/>
</dbReference>
<comment type="caution">
    <text evidence="3">The sequence shown here is derived from an EMBL/GenBank/DDBJ whole genome shotgun (WGS) entry which is preliminary data.</text>
</comment>
<name>A0A512M595_9BACT</name>
<dbReference type="EMBL" id="BKAG01000003">
    <property type="protein sequence ID" value="GEP41531.1"/>
    <property type="molecule type" value="Genomic_DNA"/>
</dbReference>
<protein>
    <submittedName>
        <fullName evidence="3">RND transporter</fullName>
    </submittedName>
</protein>
<dbReference type="NCBIfam" id="TIGR01845">
    <property type="entry name" value="outer_NodT"/>
    <property type="match status" value="1"/>
</dbReference>
<evidence type="ECO:0000313" key="4">
    <source>
        <dbReference type="Proteomes" id="UP000321577"/>
    </source>
</evidence>
<dbReference type="InterPro" id="IPR010131">
    <property type="entry name" value="MdtP/NodT-like"/>
</dbReference>
<keyword evidence="4" id="KW-1185">Reference proteome</keyword>
<dbReference type="Proteomes" id="UP000321577">
    <property type="component" value="Unassembled WGS sequence"/>
</dbReference>
<dbReference type="OrthoDB" id="9770517at2"/>
<proteinExistence type="inferred from homology"/>
<gene>
    <name evidence="3" type="ORF">BGE01nite_08220</name>
</gene>
<comment type="subcellular location">
    <subcellularLocation>
        <location evidence="2">Cell membrane</location>
        <topology evidence="2">Lipid-anchor</topology>
    </subcellularLocation>
</comment>
<keyword evidence="2" id="KW-0812">Transmembrane</keyword>
<accession>A0A512M595</accession>
<dbReference type="GO" id="GO:0005886">
    <property type="term" value="C:plasma membrane"/>
    <property type="evidence" value="ECO:0007669"/>
    <property type="project" value="UniProtKB-SubCell"/>
</dbReference>
<organism evidence="3 4">
    <name type="scientific">Brevifollis gellanilyticus</name>
    <dbReference type="NCBI Taxonomy" id="748831"/>
    <lineage>
        <taxon>Bacteria</taxon>
        <taxon>Pseudomonadati</taxon>
        <taxon>Verrucomicrobiota</taxon>
        <taxon>Verrucomicrobiia</taxon>
        <taxon>Verrucomicrobiales</taxon>
        <taxon>Verrucomicrobiaceae</taxon>
    </lineage>
</organism>
<evidence type="ECO:0000313" key="3">
    <source>
        <dbReference type="EMBL" id="GEP41531.1"/>
    </source>
</evidence>
<dbReference type="Pfam" id="PF02321">
    <property type="entry name" value="OEP"/>
    <property type="match status" value="2"/>
</dbReference>
<keyword evidence="2" id="KW-0449">Lipoprotein</keyword>
<keyword evidence="2" id="KW-0472">Membrane</keyword>
<comment type="similarity">
    <text evidence="1 2">Belongs to the outer membrane factor (OMF) (TC 1.B.17) family.</text>
</comment>
<dbReference type="Gene3D" id="2.20.200.10">
    <property type="entry name" value="Outer membrane efflux proteins (OEP)"/>
    <property type="match status" value="1"/>
</dbReference>
<keyword evidence="2" id="KW-0564">Palmitate</keyword>